<dbReference type="Pfam" id="PF23569">
    <property type="entry name" value="NBD_SMAX1"/>
    <property type="match status" value="1"/>
</dbReference>
<evidence type="ECO:0000259" key="6">
    <source>
        <dbReference type="PROSITE" id="PS51903"/>
    </source>
</evidence>
<dbReference type="InterPro" id="IPR051650">
    <property type="entry name" value="SL_signaling_regulator"/>
</dbReference>
<dbReference type="Gramene" id="OE9A100166T1">
    <property type="protein sequence ID" value="OE9A100166C1"/>
    <property type="gene ID" value="OE9A100166"/>
</dbReference>
<dbReference type="GO" id="GO:0005524">
    <property type="term" value="F:ATP binding"/>
    <property type="evidence" value="ECO:0007669"/>
    <property type="project" value="InterPro"/>
</dbReference>
<dbReference type="GO" id="GO:0016887">
    <property type="term" value="F:ATP hydrolysis activity"/>
    <property type="evidence" value="ECO:0007669"/>
    <property type="project" value="InterPro"/>
</dbReference>
<name>A0A8S0RFV3_OLEEU</name>
<dbReference type="InterPro" id="IPR036628">
    <property type="entry name" value="Clp_N_dom_sf"/>
</dbReference>
<reference evidence="7 8" key="1">
    <citation type="submission" date="2019-12" db="EMBL/GenBank/DDBJ databases">
        <authorList>
            <person name="Alioto T."/>
            <person name="Alioto T."/>
            <person name="Gomez Garrido J."/>
        </authorList>
    </citation>
    <scope>NUCLEOTIDE SEQUENCE [LARGE SCALE GENOMIC DNA]</scope>
</reference>
<dbReference type="Pfam" id="PF26587">
    <property type="entry name" value="AAA_lid_SMAX1"/>
    <property type="match status" value="1"/>
</dbReference>
<sequence>MPTPVSSARQYLTDEAARALDDAVSVAKRRSHAQTTSLHVLSAVFALPNSILREACSRARRSAYLPRLQFRALELSVGVSLDRLPSCREDSDEPPISNSLMAAIKRSQANQRRHPETFHLYQQMNFQNPCQPSISAVKVELKHFVVSILDDPIVSRVFGEAGYWSTDVKLAILNPPTTSRFSKTLCPPLFSGNFSDLELNKRGFKFPFPGVVENVDENSRRIGEILVKESLRNPLLIGVYATAALKNFIESLQRGKNEVLPKEIYGLSVISIENEISEFINGGLSEDMMRLKFKELRDMLAKCEGPGIILNYGDLRVFVDVESVDAVNYMVLELKILLNSSGRKLWLIGAVVDDNSYKKLLARFPSIQTDWDLHLLPITSSKPSSFEGVSSKSSLMGSFVPFGGFFPMPSENRPLCTTQLSTLCDLCKENFEQEVSILKGGPNYSVVGQQSENVSSWLQIAECDMSRSSVSVEAKDDKTVVDAKIMGLRRKWSDICQRLHCTQPFQEDIPQRSQFPIDQPSQVVSDLRESTNADLLLDKDRVTNISPSISLDLQNKLKPVASDINANAKAELPVQCWKIQQLETNVLQNPSCAQQNLSLPVDCTLSPSVSHVITDLGLGTLYECAEEERRNFNPQEHYNCTQDLSGSSRTRENASHQVSQSSSCSYGQWEKLITIKDLENPWKVLAENVYWQIEAIRTISKTVSHCRAGNGSSRGSDKRNVWLSFLGPDKVGKRKIAAALPETIFGRKEHLLSVDLASQFEIRACNSIFDHQDSKCYDLKFGRKMVVDYIAEELSKRTHSVVLLENIEKADYLVQNSLSQAIRIGKFRDSRGREIGINNTVFVLTSSFLKAHNDLFSGEVSYEFSEEVVSEAKNFQMQILIGSISGNYCRNKNANVLVTSSKETNITCSVNKRKLVDDQSTKIGMPKRKCETSRSFLDLNLSIEEMEQDNDIDKCDAESTYEVWLEELLSHVDKKVDFKPFDFDSLAQKILNMISLGFQKVVGPDIFLEIDREVMVQILAAAWLTDRVNAIEDWIEQVLCSSLMEAHLRCHVTADCVMKLVACKGLVMEEQFSGVCLPRRIILN</sequence>
<evidence type="ECO:0000256" key="5">
    <source>
        <dbReference type="PROSITE-ProRule" id="PRU01251"/>
    </source>
</evidence>
<keyword evidence="8" id="KW-1185">Reference proteome</keyword>
<keyword evidence="3" id="KW-0805">Transcription regulation</keyword>
<organism evidence="7 8">
    <name type="scientific">Olea europaea subsp. europaea</name>
    <dbReference type="NCBI Taxonomy" id="158383"/>
    <lineage>
        <taxon>Eukaryota</taxon>
        <taxon>Viridiplantae</taxon>
        <taxon>Streptophyta</taxon>
        <taxon>Embryophyta</taxon>
        <taxon>Tracheophyta</taxon>
        <taxon>Spermatophyta</taxon>
        <taxon>Magnoliopsida</taxon>
        <taxon>eudicotyledons</taxon>
        <taxon>Gunneridae</taxon>
        <taxon>Pentapetalae</taxon>
        <taxon>asterids</taxon>
        <taxon>lamiids</taxon>
        <taxon>Lamiales</taxon>
        <taxon>Oleaceae</taxon>
        <taxon>Oleeae</taxon>
        <taxon>Olea</taxon>
    </lineage>
</organism>
<dbReference type="InterPro" id="IPR027417">
    <property type="entry name" value="P-loop_NTPase"/>
</dbReference>
<dbReference type="OrthoDB" id="1723324at2759"/>
<dbReference type="InterPro" id="IPR004176">
    <property type="entry name" value="Clp_R_N"/>
</dbReference>
<dbReference type="Gene3D" id="1.10.1780.10">
    <property type="entry name" value="Clp, N-terminal domain"/>
    <property type="match status" value="1"/>
</dbReference>
<evidence type="ECO:0000256" key="2">
    <source>
        <dbReference type="ARBA" id="ARBA00022737"/>
    </source>
</evidence>
<dbReference type="PANTHER" id="PTHR43572:SF38">
    <property type="entry name" value="PROTEIN SMAX1-LIKE 6"/>
    <property type="match status" value="1"/>
</dbReference>
<dbReference type="Pfam" id="PF07724">
    <property type="entry name" value="AAA_2"/>
    <property type="match status" value="1"/>
</dbReference>
<feature type="domain" description="Clp R" evidence="6">
    <location>
        <begin position="8"/>
        <end position="182"/>
    </location>
</feature>
<dbReference type="Gene3D" id="3.40.50.300">
    <property type="entry name" value="P-loop containing nucleotide triphosphate hydrolases"/>
    <property type="match status" value="1"/>
</dbReference>
<accession>A0A8S0RFV3</accession>
<dbReference type="Pfam" id="PF02861">
    <property type="entry name" value="Clp_N"/>
    <property type="match status" value="1"/>
</dbReference>
<evidence type="ECO:0000256" key="4">
    <source>
        <dbReference type="ARBA" id="ARBA00023163"/>
    </source>
</evidence>
<comment type="similarity">
    <text evidence="1">Belongs to the ClpA/ClpB family.</text>
</comment>
<evidence type="ECO:0000256" key="3">
    <source>
        <dbReference type="ARBA" id="ARBA00023015"/>
    </source>
</evidence>
<evidence type="ECO:0000313" key="8">
    <source>
        <dbReference type="Proteomes" id="UP000594638"/>
    </source>
</evidence>
<dbReference type="InterPro" id="IPR058954">
    <property type="entry name" value="AAA_lid_SMAX1"/>
</dbReference>
<evidence type="ECO:0000256" key="1">
    <source>
        <dbReference type="ARBA" id="ARBA00008675"/>
    </source>
</evidence>
<dbReference type="Proteomes" id="UP000594638">
    <property type="component" value="Unassembled WGS sequence"/>
</dbReference>
<keyword evidence="4" id="KW-0804">Transcription</keyword>
<dbReference type="AlphaFoldDB" id="A0A8S0RFV3"/>
<protein>
    <submittedName>
        <fullName evidence="7">SMAX1-LIKE 6-like</fullName>
    </submittedName>
</protein>
<proteinExistence type="inferred from homology"/>
<dbReference type="InterPro" id="IPR058680">
    <property type="entry name" value="NBD_SMAX1-like"/>
</dbReference>
<dbReference type="PROSITE" id="PS51903">
    <property type="entry name" value="CLP_R"/>
    <property type="match status" value="1"/>
</dbReference>
<dbReference type="InterPro" id="IPR003959">
    <property type="entry name" value="ATPase_AAA_core"/>
</dbReference>
<dbReference type="SUPFAM" id="SSF81923">
    <property type="entry name" value="Double Clp-N motif"/>
    <property type="match status" value="1"/>
</dbReference>
<gene>
    <name evidence="7" type="ORF">OLEA9_A100166</name>
</gene>
<dbReference type="EMBL" id="CACTIH010003616">
    <property type="protein sequence ID" value="CAA2978152.1"/>
    <property type="molecule type" value="Genomic_DNA"/>
</dbReference>
<comment type="caution">
    <text evidence="7">The sequence shown here is derived from an EMBL/GenBank/DDBJ whole genome shotgun (WGS) entry which is preliminary data.</text>
</comment>
<keyword evidence="2 5" id="KW-0677">Repeat</keyword>
<dbReference type="PANTHER" id="PTHR43572">
    <property type="entry name" value="CHAPERONE PROTEIN CLPD, CHLOROPLASTIC"/>
    <property type="match status" value="1"/>
</dbReference>
<evidence type="ECO:0000313" key="7">
    <source>
        <dbReference type="EMBL" id="CAA2978152.1"/>
    </source>
</evidence>
<dbReference type="SUPFAM" id="SSF52540">
    <property type="entry name" value="P-loop containing nucleoside triphosphate hydrolases"/>
    <property type="match status" value="1"/>
</dbReference>